<accession>A0A080ME05</accession>
<keyword evidence="1" id="KW-0812">Transmembrane</keyword>
<name>A0A080ME05_9PROT</name>
<evidence type="ECO:0000313" key="2">
    <source>
        <dbReference type="EMBL" id="KFB75459.1"/>
    </source>
</evidence>
<keyword evidence="1" id="KW-1133">Transmembrane helix</keyword>
<evidence type="ECO:0000256" key="1">
    <source>
        <dbReference type="SAM" id="Phobius"/>
    </source>
</evidence>
<keyword evidence="1" id="KW-0472">Membrane</keyword>
<keyword evidence="3" id="KW-1185">Reference proteome</keyword>
<dbReference type="Proteomes" id="UP000021315">
    <property type="component" value="Unassembled WGS sequence"/>
</dbReference>
<gene>
    <name evidence="2" type="ORF">AW06_003512</name>
</gene>
<dbReference type="STRING" id="1453999.AW06_003512"/>
<organism evidence="2 3">
    <name type="scientific">Candidatus Accumulibacter cognatus</name>
    <dbReference type="NCBI Taxonomy" id="2954383"/>
    <lineage>
        <taxon>Bacteria</taxon>
        <taxon>Pseudomonadati</taxon>
        <taxon>Pseudomonadota</taxon>
        <taxon>Betaproteobacteria</taxon>
        <taxon>Candidatus Accumulibacter</taxon>
    </lineage>
</organism>
<feature type="transmembrane region" description="Helical" evidence="1">
    <location>
        <begin position="78"/>
        <end position="99"/>
    </location>
</feature>
<protein>
    <submittedName>
        <fullName evidence="2">Uncharacterized protein</fullName>
    </submittedName>
</protein>
<dbReference type="AlphaFoldDB" id="A0A080ME05"/>
<sequence length="186" mass="21028">MNKAVEKLKEELLAVLPPTIFFLIALHIVGLVRVLMAKGTGLPVTSSAQIALAALIIGKAVLLADHWPPINRFPEKPLIYNIAWKTVIYYVVASFIHYLERLYDFTKEAGGILAGNEKLLSEIVWPHFWALQIILLVVILNYCVLRELGQVLGERRMIRMFFQQPVAASIKERDDLLARISATPKR</sequence>
<dbReference type="RefSeq" id="WP_046536912.1">
    <property type="nucleotide sequence ID" value="NZ_JDST02000086.1"/>
</dbReference>
<feature type="transmembrane region" description="Helical" evidence="1">
    <location>
        <begin position="12"/>
        <end position="36"/>
    </location>
</feature>
<feature type="transmembrane region" description="Helical" evidence="1">
    <location>
        <begin position="48"/>
        <end position="66"/>
    </location>
</feature>
<reference evidence="2" key="1">
    <citation type="submission" date="2014-02" db="EMBL/GenBank/DDBJ databases">
        <title>Expanding our view of genomic diversity in Candidatus Accumulibacter clades.</title>
        <authorList>
            <person name="Skennerton C.T."/>
            <person name="Barr J.J."/>
            <person name="Slater F.R."/>
            <person name="Bond P.L."/>
            <person name="Tyson G.W."/>
        </authorList>
    </citation>
    <scope>NUCLEOTIDE SEQUENCE [LARGE SCALE GENOMIC DNA]</scope>
</reference>
<evidence type="ECO:0000313" key="3">
    <source>
        <dbReference type="Proteomes" id="UP000021315"/>
    </source>
</evidence>
<feature type="transmembrane region" description="Helical" evidence="1">
    <location>
        <begin position="128"/>
        <end position="149"/>
    </location>
</feature>
<dbReference type="EMBL" id="JDST02000086">
    <property type="protein sequence ID" value="KFB75459.1"/>
    <property type="molecule type" value="Genomic_DNA"/>
</dbReference>
<comment type="caution">
    <text evidence="2">The sequence shown here is derived from an EMBL/GenBank/DDBJ whole genome shotgun (WGS) entry which is preliminary data.</text>
</comment>
<proteinExistence type="predicted"/>